<dbReference type="PANTHER" id="PTHR43775">
    <property type="entry name" value="FATTY ACID SYNTHASE"/>
    <property type="match status" value="1"/>
</dbReference>
<feature type="domain" description="PKS/mFAS DH" evidence="4">
    <location>
        <begin position="3"/>
        <end position="285"/>
    </location>
</feature>
<feature type="active site" description="Proton donor; for dehydratase activity" evidence="3">
    <location>
        <position position="207"/>
    </location>
</feature>
<dbReference type="InterPro" id="IPR042104">
    <property type="entry name" value="PKS_dehydratase_sf"/>
</dbReference>
<dbReference type="InterPro" id="IPR049551">
    <property type="entry name" value="PKS_DH_C"/>
</dbReference>
<feature type="region of interest" description="C-terminal hotdog fold" evidence="3">
    <location>
        <begin position="152"/>
        <end position="285"/>
    </location>
</feature>
<dbReference type="PROSITE" id="PS52019">
    <property type="entry name" value="PKS_MFAS_DH"/>
    <property type="match status" value="1"/>
</dbReference>
<dbReference type="AlphaFoldDB" id="W6JRY5"/>
<evidence type="ECO:0000256" key="3">
    <source>
        <dbReference type="PROSITE-ProRule" id="PRU01363"/>
    </source>
</evidence>
<keyword evidence="2" id="KW-0597">Phosphoprotein</keyword>
<proteinExistence type="predicted"/>
<protein>
    <submittedName>
        <fullName evidence="5">Type I polyketide synthase</fullName>
    </submittedName>
</protein>
<dbReference type="InterPro" id="IPR020807">
    <property type="entry name" value="PKS_DH"/>
</dbReference>
<dbReference type="GO" id="GO:0071770">
    <property type="term" value="P:DIM/DIP cell wall layer assembly"/>
    <property type="evidence" value="ECO:0007669"/>
    <property type="project" value="TreeGrafter"/>
</dbReference>
<dbReference type="EMBL" id="HE664023">
    <property type="protein sequence ID" value="CCG06114.1"/>
    <property type="molecule type" value="Genomic_DNA"/>
</dbReference>
<dbReference type="GO" id="GO:0004312">
    <property type="term" value="F:fatty acid synthase activity"/>
    <property type="evidence" value="ECO:0007669"/>
    <property type="project" value="TreeGrafter"/>
</dbReference>
<dbReference type="InterPro" id="IPR050091">
    <property type="entry name" value="PKS_NRPS_Biosynth_Enz"/>
</dbReference>
<reference evidence="5" key="1">
    <citation type="submission" date="2012-02" db="EMBL/GenBank/DDBJ databases">
        <title>Chejuenolide biosynthetic gene cluster.</title>
        <authorList>
            <person name="Han J.W."/>
            <person name="Ng B.G."/>
            <person name="Kim B.S."/>
        </authorList>
    </citation>
    <scope>NUCLEOTIDE SEQUENCE</scope>
    <source>
        <strain evidence="5">MB-1084</strain>
    </source>
</reference>
<evidence type="ECO:0000313" key="5">
    <source>
        <dbReference type="EMBL" id="CCG06114.1"/>
    </source>
</evidence>
<feature type="active site" description="Proton acceptor; for dehydratase activity" evidence="3">
    <location>
        <position position="46"/>
    </location>
</feature>
<accession>W6JRY5</accession>
<dbReference type="GO" id="GO:0006633">
    <property type="term" value="P:fatty acid biosynthetic process"/>
    <property type="evidence" value="ECO:0007669"/>
    <property type="project" value="TreeGrafter"/>
</dbReference>
<dbReference type="PANTHER" id="PTHR43775:SF37">
    <property type="entry name" value="SI:DKEY-61P9.11"/>
    <property type="match status" value="1"/>
</dbReference>
<dbReference type="InterPro" id="IPR049900">
    <property type="entry name" value="PKS_mFAS_DH"/>
</dbReference>
<feature type="region of interest" description="N-terminal hotdog fold" evidence="3">
    <location>
        <begin position="3"/>
        <end position="137"/>
    </location>
</feature>
<sequence length="285" mass="31626">MARPMMSTSVRAGDSFFDTQGRWRRLPAGDGYRVALRDDHPYFSHHRVRGWKVLPGVVYLELALSAVARARPDFNTCFVDEVVWLRPVLANTPETEIDVQLAPISPTRIEFRIAHGGEVCGGGVLNAQTVSGRTEALATPLCVRSQVGAETRDHFPRSEVYAAFADMGIVYGPYFQRISYVQRLSNKALSWLSNYDGVFLGWAGLLDCAFQAGMAISIGERRESLMPYSLGRLTLHQALPEQALGSAFVLTEKLSPFRTNLTVFDEAYTPLLSVFDLGVKPSHLQ</sequence>
<name>W6JRY5_9GAMM</name>
<dbReference type="Gene3D" id="3.10.129.110">
    <property type="entry name" value="Polyketide synthase dehydratase"/>
    <property type="match status" value="1"/>
</dbReference>
<dbReference type="SMART" id="SM00826">
    <property type="entry name" value="PKS_DH"/>
    <property type="match status" value="1"/>
</dbReference>
<dbReference type="Pfam" id="PF21089">
    <property type="entry name" value="PKS_DH_N"/>
    <property type="match status" value="1"/>
</dbReference>
<dbReference type="Pfam" id="PF14765">
    <property type="entry name" value="PS-DH"/>
    <property type="match status" value="1"/>
</dbReference>
<dbReference type="InterPro" id="IPR049552">
    <property type="entry name" value="PKS_DH_N"/>
</dbReference>
<dbReference type="GO" id="GO:0005737">
    <property type="term" value="C:cytoplasm"/>
    <property type="evidence" value="ECO:0007669"/>
    <property type="project" value="TreeGrafter"/>
</dbReference>
<evidence type="ECO:0000256" key="1">
    <source>
        <dbReference type="ARBA" id="ARBA00022450"/>
    </source>
</evidence>
<keyword evidence="1" id="KW-0596">Phosphopantetheine</keyword>
<evidence type="ECO:0000256" key="2">
    <source>
        <dbReference type="ARBA" id="ARBA00022553"/>
    </source>
</evidence>
<organism evidence="5">
    <name type="scientific">Hahella chejuensis</name>
    <dbReference type="NCBI Taxonomy" id="158327"/>
    <lineage>
        <taxon>Bacteria</taxon>
        <taxon>Pseudomonadati</taxon>
        <taxon>Pseudomonadota</taxon>
        <taxon>Gammaproteobacteria</taxon>
        <taxon>Oceanospirillales</taxon>
        <taxon>Hahellaceae</taxon>
        <taxon>Hahella</taxon>
    </lineage>
</organism>
<evidence type="ECO:0000259" key="4">
    <source>
        <dbReference type="PROSITE" id="PS52019"/>
    </source>
</evidence>
<dbReference type="GO" id="GO:0005886">
    <property type="term" value="C:plasma membrane"/>
    <property type="evidence" value="ECO:0007669"/>
    <property type="project" value="TreeGrafter"/>
</dbReference>